<dbReference type="InterPro" id="IPR032710">
    <property type="entry name" value="NTF2-like_dom_sf"/>
</dbReference>
<dbReference type="SUPFAM" id="SSF54427">
    <property type="entry name" value="NTF2-like"/>
    <property type="match status" value="1"/>
</dbReference>
<evidence type="ECO:0000313" key="2">
    <source>
        <dbReference type="EMBL" id="BAH53587.1"/>
    </source>
</evidence>
<dbReference type="OrthoDB" id="1492465at2"/>
<dbReference type="Gene3D" id="3.10.450.50">
    <property type="match status" value="1"/>
</dbReference>
<feature type="domain" description="SnoaL-like" evidence="1">
    <location>
        <begin position="4"/>
        <end position="123"/>
    </location>
</feature>
<proteinExistence type="predicted"/>
<dbReference type="STRING" id="632772.ROP_53400"/>
<dbReference type="Proteomes" id="UP000002212">
    <property type="component" value="Chromosome"/>
</dbReference>
<dbReference type="InterPro" id="IPR037401">
    <property type="entry name" value="SnoaL-like"/>
</dbReference>
<dbReference type="Pfam" id="PF13577">
    <property type="entry name" value="SnoaL_4"/>
    <property type="match status" value="1"/>
</dbReference>
<name>C1AV97_RHOOB</name>
<reference evidence="2 3" key="1">
    <citation type="submission" date="2009-03" db="EMBL/GenBank/DDBJ databases">
        <title>Comparison of the complete genome sequences of Rhodococcus erythropolis PR4 and Rhodococcus opacus B4.</title>
        <authorList>
            <person name="Takarada H."/>
            <person name="Sekine M."/>
            <person name="Hosoyama A."/>
            <person name="Yamada R."/>
            <person name="Fujisawa T."/>
            <person name="Omata S."/>
            <person name="Shimizu A."/>
            <person name="Tsukatani N."/>
            <person name="Tanikawa S."/>
            <person name="Fujita N."/>
            <person name="Harayama S."/>
        </authorList>
    </citation>
    <scope>NUCLEOTIDE SEQUENCE [LARGE SCALE GENOMIC DNA]</scope>
    <source>
        <strain evidence="2 3">B4</strain>
    </source>
</reference>
<evidence type="ECO:0000259" key="1">
    <source>
        <dbReference type="Pfam" id="PF13577"/>
    </source>
</evidence>
<dbReference type="KEGG" id="rop:ROP_53400"/>
<dbReference type="RefSeq" id="WP_015889088.1">
    <property type="nucleotide sequence ID" value="NC_012522.1"/>
</dbReference>
<dbReference type="PATRIC" id="fig|632772.20.peg.5570"/>
<accession>C1AV97</accession>
<sequence length="192" mass="21738">MDSYLADRRAIDDLMTGWMRRDLAQWDSMRELFHPDGVIEITWFRGLFTDFVDASARMGASDLRTKHVITAPVVTFRGDRAVAETNAIVVAENGKLALGCQSHNRFYDRIEKRDGTWKIVDRRSIYDMGSFTFPRGIVDIDADTVEYPPEYAALAYLLDKSGFPVTGVFATKGSDLETDIKQSAQLWLEGNQ</sequence>
<protein>
    <recommendedName>
        <fullName evidence="1">SnoaL-like domain-containing protein</fullName>
    </recommendedName>
</protein>
<evidence type="ECO:0000313" key="3">
    <source>
        <dbReference type="Proteomes" id="UP000002212"/>
    </source>
</evidence>
<dbReference type="EMBL" id="AP011115">
    <property type="protein sequence ID" value="BAH53587.1"/>
    <property type="molecule type" value="Genomic_DNA"/>
</dbReference>
<dbReference type="AlphaFoldDB" id="C1AV97"/>
<organism evidence="2 3">
    <name type="scientific">Rhodococcus opacus (strain B4)</name>
    <dbReference type="NCBI Taxonomy" id="632772"/>
    <lineage>
        <taxon>Bacteria</taxon>
        <taxon>Bacillati</taxon>
        <taxon>Actinomycetota</taxon>
        <taxon>Actinomycetes</taxon>
        <taxon>Mycobacteriales</taxon>
        <taxon>Nocardiaceae</taxon>
        <taxon>Rhodococcus</taxon>
    </lineage>
</organism>
<dbReference type="HOGENOM" id="CLU_067875_2_0_11"/>
<gene>
    <name evidence="2" type="ordered locus">ROP_53400</name>
</gene>